<dbReference type="OrthoDB" id="322850at2"/>
<gene>
    <name evidence="3" type="ORF">EHO61_09530</name>
</gene>
<evidence type="ECO:0008006" key="5">
    <source>
        <dbReference type="Google" id="ProtNLM"/>
    </source>
</evidence>
<dbReference type="EMBL" id="RQEV01000010">
    <property type="protein sequence ID" value="TGK18698.1"/>
    <property type="molecule type" value="Genomic_DNA"/>
</dbReference>
<evidence type="ECO:0000256" key="1">
    <source>
        <dbReference type="SAM" id="MobiDB-lite"/>
    </source>
</evidence>
<evidence type="ECO:0000256" key="2">
    <source>
        <dbReference type="SAM" id="SignalP"/>
    </source>
</evidence>
<dbReference type="Proteomes" id="UP000297855">
    <property type="component" value="Unassembled WGS sequence"/>
</dbReference>
<dbReference type="AlphaFoldDB" id="A0A4R9GPJ7"/>
<accession>A0A4R9GPJ7</accession>
<dbReference type="RefSeq" id="WP_135813373.1">
    <property type="nucleotide sequence ID" value="NZ_RQEV01000010.1"/>
</dbReference>
<feature type="chain" id="PRO_5020946700" description="Tetratricopeptide repeat protein" evidence="2">
    <location>
        <begin position="22"/>
        <end position="308"/>
    </location>
</feature>
<sequence length="308" mass="35620">MRFIHRILSIFLILSFPASLAAQSLWDNLNSMVPDGSGFIYSFDPNKKTAAFDKSVFFLSDYLYRDLFYITDLDRRIEDEYKFKIVSAVLHNLTEDNPQVLIFKNYLEGKSLNVAIRLVTNKENPSERAILFMTNLMQGGKLAANSAQLDESFGRIFVLTPIGKLVQLNDFADKRKDEKLDRNQKADAYLFDEKPENDSEILPLLTEHLKEEKDPYKFFVGNVTMAQYYLSLNRFDEARSWIQKAETLRLKTEGTDMSWDVPLRLVTFNYNYLNSYEPGLKRISSEGKADSGDSKTDSKTKKRQKKTD</sequence>
<proteinExistence type="predicted"/>
<feature type="compositionally biased region" description="Basic and acidic residues" evidence="1">
    <location>
        <begin position="282"/>
        <end position="299"/>
    </location>
</feature>
<evidence type="ECO:0000313" key="3">
    <source>
        <dbReference type="EMBL" id="TGK18698.1"/>
    </source>
</evidence>
<organism evidence="3 4">
    <name type="scientific">Leptospira fluminis</name>
    <dbReference type="NCBI Taxonomy" id="2484979"/>
    <lineage>
        <taxon>Bacteria</taxon>
        <taxon>Pseudomonadati</taxon>
        <taxon>Spirochaetota</taxon>
        <taxon>Spirochaetia</taxon>
        <taxon>Leptospirales</taxon>
        <taxon>Leptospiraceae</taxon>
        <taxon>Leptospira</taxon>
    </lineage>
</organism>
<keyword evidence="4" id="KW-1185">Reference proteome</keyword>
<feature type="region of interest" description="Disordered" evidence="1">
    <location>
        <begin position="282"/>
        <end position="308"/>
    </location>
</feature>
<comment type="caution">
    <text evidence="3">The sequence shown here is derived from an EMBL/GenBank/DDBJ whole genome shotgun (WGS) entry which is preliminary data.</text>
</comment>
<evidence type="ECO:0000313" key="4">
    <source>
        <dbReference type="Proteomes" id="UP000297855"/>
    </source>
</evidence>
<keyword evidence="2" id="KW-0732">Signal</keyword>
<feature type="signal peptide" evidence="2">
    <location>
        <begin position="1"/>
        <end position="21"/>
    </location>
</feature>
<protein>
    <recommendedName>
        <fullName evidence="5">Tetratricopeptide repeat protein</fullName>
    </recommendedName>
</protein>
<reference evidence="3" key="1">
    <citation type="journal article" date="2019" name="PLoS Negl. Trop. Dis.">
        <title>Revisiting the worldwide diversity of Leptospira species in the environment.</title>
        <authorList>
            <person name="Vincent A.T."/>
            <person name="Schiettekatte O."/>
            <person name="Bourhy P."/>
            <person name="Veyrier F.J."/>
            <person name="Picardeau M."/>
        </authorList>
    </citation>
    <scope>NUCLEOTIDE SEQUENCE [LARGE SCALE GENOMIC DNA]</scope>
    <source>
        <strain evidence="3">SCS5</strain>
    </source>
</reference>
<name>A0A4R9GPJ7_9LEPT</name>